<dbReference type="InterPro" id="IPR001841">
    <property type="entry name" value="Znf_RING"/>
</dbReference>
<evidence type="ECO:0000313" key="4">
    <source>
        <dbReference type="EMBL" id="CAA2997782.1"/>
    </source>
</evidence>
<sequence length="356" mass="39167">MISDSNDKVSILMTSSNPKDFAKKKKANRLAKLKQYKLDARREQWLSQVKSKGGFNGEFIVREGMHGPPSVNLENESVPLIDKLEVSPEDKYEDGMLTHHYGDSESSPLSSPTSSISSILDSNDSGANFTGSSSSSSRSSSSSSESMREVDDDGCFDDWEAMADALAATDQNEHEHNVNSRIYSPPPGQRVVGVQSESQSAITNRTVSRTASSNPRPETGVSVVQKAPVNCWAWRPDDACRPQSLPNLSKQYSFPLNTERHACGRGSVWHYKNVGSVPTSCPICYEDFDFTDSSFLPCLCGFRLCLFCHKRILEENGRCPGCRKQYETVPVEGEATSGGCSLTFQLPRSCSMITRS</sequence>
<reference evidence="4 5" key="1">
    <citation type="submission" date="2019-12" db="EMBL/GenBank/DDBJ databases">
        <authorList>
            <person name="Alioto T."/>
            <person name="Alioto T."/>
            <person name="Gomez Garrido J."/>
        </authorList>
    </citation>
    <scope>NUCLEOTIDE SEQUENCE [LARGE SCALE GENOMIC DNA]</scope>
</reference>
<keyword evidence="1" id="KW-0863">Zinc-finger</keyword>
<protein>
    <submittedName>
        <fullName evidence="4">TPRXL isoform X1</fullName>
    </submittedName>
</protein>
<dbReference type="AlphaFoldDB" id="A0A8S0T132"/>
<dbReference type="PANTHER" id="PTHR12603">
    <property type="entry name" value="CCR4-NOT TRANSCRIPTION COMPLEX RELATED"/>
    <property type="match status" value="1"/>
</dbReference>
<dbReference type="Pfam" id="PF14570">
    <property type="entry name" value="zf-RING_4"/>
    <property type="match status" value="1"/>
</dbReference>
<dbReference type="GO" id="GO:0030014">
    <property type="term" value="C:CCR4-NOT complex"/>
    <property type="evidence" value="ECO:0007669"/>
    <property type="project" value="InterPro"/>
</dbReference>
<evidence type="ECO:0000256" key="1">
    <source>
        <dbReference type="PROSITE-ProRule" id="PRU00175"/>
    </source>
</evidence>
<dbReference type="CDD" id="cd16618">
    <property type="entry name" value="mRING-HC-C4C4_CNOT4"/>
    <property type="match status" value="1"/>
</dbReference>
<dbReference type="EMBL" id="CACTIH010005568">
    <property type="protein sequence ID" value="CAA2997782.1"/>
    <property type="molecule type" value="Genomic_DNA"/>
</dbReference>
<dbReference type="InterPro" id="IPR039780">
    <property type="entry name" value="Mot2"/>
</dbReference>
<dbReference type="Gramene" id="OE9A116146T2">
    <property type="protein sequence ID" value="OE9A116146C2"/>
    <property type="gene ID" value="OE9A116146"/>
</dbReference>
<dbReference type="SUPFAM" id="SSF57850">
    <property type="entry name" value="RING/U-box"/>
    <property type="match status" value="1"/>
</dbReference>
<proteinExistence type="predicted"/>
<feature type="compositionally biased region" description="Polar residues" evidence="2">
    <location>
        <begin position="195"/>
        <end position="216"/>
    </location>
</feature>
<feature type="region of interest" description="Disordered" evidence="2">
    <location>
        <begin position="84"/>
        <end position="152"/>
    </location>
</feature>
<dbReference type="Gene3D" id="3.30.40.10">
    <property type="entry name" value="Zinc/RING finger domain, C3HC4 (zinc finger)"/>
    <property type="match status" value="1"/>
</dbReference>
<dbReference type="OrthoDB" id="1923159at2759"/>
<feature type="compositionally biased region" description="Basic and acidic residues" evidence="2">
    <location>
        <begin position="84"/>
        <end position="103"/>
    </location>
</feature>
<keyword evidence="1" id="KW-0479">Metal-binding</keyword>
<dbReference type="GO" id="GO:0016567">
    <property type="term" value="P:protein ubiquitination"/>
    <property type="evidence" value="ECO:0007669"/>
    <property type="project" value="TreeGrafter"/>
</dbReference>
<organism evidence="4 5">
    <name type="scientific">Olea europaea subsp. europaea</name>
    <dbReference type="NCBI Taxonomy" id="158383"/>
    <lineage>
        <taxon>Eukaryota</taxon>
        <taxon>Viridiplantae</taxon>
        <taxon>Streptophyta</taxon>
        <taxon>Embryophyta</taxon>
        <taxon>Tracheophyta</taxon>
        <taxon>Spermatophyta</taxon>
        <taxon>Magnoliopsida</taxon>
        <taxon>eudicotyledons</taxon>
        <taxon>Gunneridae</taxon>
        <taxon>Pentapetalae</taxon>
        <taxon>asterids</taxon>
        <taxon>lamiids</taxon>
        <taxon>Lamiales</taxon>
        <taxon>Oleaceae</taxon>
        <taxon>Oleeae</taxon>
        <taxon>Olea</taxon>
    </lineage>
</organism>
<dbReference type="PROSITE" id="PS50089">
    <property type="entry name" value="ZF_RING_2"/>
    <property type="match status" value="1"/>
</dbReference>
<evidence type="ECO:0000313" key="5">
    <source>
        <dbReference type="Proteomes" id="UP000594638"/>
    </source>
</evidence>
<dbReference type="Proteomes" id="UP000594638">
    <property type="component" value="Unassembled WGS sequence"/>
</dbReference>
<dbReference type="InterPro" id="IPR039515">
    <property type="entry name" value="NOT4_mRING-HC-C4C4"/>
</dbReference>
<evidence type="ECO:0000259" key="3">
    <source>
        <dbReference type="PROSITE" id="PS50089"/>
    </source>
</evidence>
<keyword evidence="5" id="KW-1185">Reference proteome</keyword>
<keyword evidence="1" id="KW-0862">Zinc</keyword>
<feature type="region of interest" description="Disordered" evidence="2">
    <location>
        <begin position="170"/>
        <end position="220"/>
    </location>
</feature>
<feature type="compositionally biased region" description="Low complexity" evidence="2">
    <location>
        <begin position="104"/>
        <end position="125"/>
    </location>
</feature>
<dbReference type="GO" id="GO:0008270">
    <property type="term" value="F:zinc ion binding"/>
    <property type="evidence" value="ECO:0007669"/>
    <property type="project" value="UniProtKB-KW"/>
</dbReference>
<feature type="compositionally biased region" description="Low complexity" evidence="2">
    <location>
        <begin position="132"/>
        <end position="145"/>
    </location>
</feature>
<dbReference type="FunFam" id="3.30.40.10:FF:000383">
    <property type="entry name" value="RING/U-box superfamily protein"/>
    <property type="match status" value="1"/>
</dbReference>
<gene>
    <name evidence="4" type="ORF">OLEA9_A116146</name>
</gene>
<name>A0A8S0T132_OLEEU</name>
<dbReference type="PANTHER" id="PTHR12603:SF0">
    <property type="entry name" value="CCR4-NOT TRANSCRIPTION COMPLEX SUBUNIT 4"/>
    <property type="match status" value="1"/>
</dbReference>
<comment type="caution">
    <text evidence="4">The sequence shown here is derived from an EMBL/GenBank/DDBJ whole genome shotgun (WGS) entry which is preliminary data.</text>
</comment>
<feature type="domain" description="RING-type" evidence="3">
    <location>
        <begin position="281"/>
        <end position="323"/>
    </location>
</feature>
<dbReference type="InterPro" id="IPR013083">
    <property type="entry name" value="Znf_RING/FYVE/PHD"/>
</dbReference>
<dbReference type="GO" id="GO:0004842">
    <property type="term" value="F:ubiquitin-protein transferase activity"/>
    <property type="evidence" value="ECO:0007669"/>
    <property type="project" value="InterPro"/>
</dbReference>
<accession>A0A8S0T132</accession>
<evidence type="ECO:0000256" key="2">
    <source>
        <dbReference type="SAM" id="MobiDB-lite"/>
    </source>
</evidence>